<dbReference type="InterPro" id="IPR016163">
    <property type="entry name" value="Ald_DH_C"/>
</dbReference>
<gene>
    <name evidence="4" type="ORF">DDE18_05670</name>
</gene>
<reference evidence="4 5" key="1">
    <citation type="submission" date="2018-04" db="EMBL/GenBank/DDBJ databases">
        <title>Genome of Nocardioides gansuensis WSJ-1.</title>
        <authorList>
            <person name="Wu S."/>
            <person name="Wang G."/>
        </authorList>
    </citation>
    <scope>NUCLEOTIDE SEQUENCE [LARGE SCALE GENOMIC DNA]</scope>
    <source>
        <strain evidence="4 5">WSJ-1</strain>
    </source>
</reference>
<dbReference type="OrthoDB" id="6882680at2"/>
<evidence type="ECO:0000313" key="5">
    <source>
        <dbReference type="Proteomes" id="UP000246018"/>
    </source>
</evidence>
<evidence type="ECO:0000313" key="4">
    <source>
        <dbReference type="EMBL" id="PVG83798.1"/>
    </source>
</evidence>
<sequence length="494" mass="52220">MNGTTPAAAAPPRTAFFRRLSVTDTITEPVVELGTAGSVRNPYTGEVIASVATAGADAIDSILERARRGRRTAAALSRASRAAILDHAARLVEQRAEAFALLIVSEAGKTTIQARKEVARAVNTLSLSAAEARRNAGEVVPFDSYHGSEDRQGWFTREPLGIIAAITPFNDPLNLVAHKLGPAIAGGNAVVLKPSVLTPLSALRLVDTLVEAGLPEEVVTVVNGDADIAAAIVAAPDVRMVSFTGGFATGEAIARTAGLKKLAMDLGGNAPVIVMDDADLDEAVASCVSGAFWAAGQNCIGTQRILIAHQVYERFRDAFVARTKLLRVGDPLDERTDVGPMITQQAALATQAKVDAAIEQGATLLCGNDVDGSLYTPAVLENVPTTSTIWQEEAFAPVVVLHPVESFEDAIDQANAIDYSLHAGIFTTRLDRALAAARQLEAGGVMINDSSDYRFDAMPFGGFKYGSMGREGIRFAYEDMTQPKVVCINHPRAT</sequence>
<dbReference type="PANTHER" id="PTHR42991">
    <property type="entry name" value="ALDEHYDE DEHYDROGENASE"/>
    <property type="match status" value="1"/>
</dbReference>
<dbReference type="PANTHER" id="PTHR42991:SF1">
    <property type="entry name" value="ALDEHYDE DEHYDROGENASE"/>
    <property type="match status" value="1"/>
</dbReference>
<accession>A0A2T8FDK7</accession>
<evidence type="ECO:0000256" key="2">
    <source>
        <dbReference type="ARBA" id="ARBA00023002"/>
    </source>
</evidence>
<organism evidence="4 5">
    <name type="scientific">Nocardioides gansuensis</name>
    <dbReference type="NCBI Taxonomy" id="2138300"/>
    <lineage>
        <taxon>Bacteria</taxon>
        <taxon>Bacillati</taxon>
        <taxon>Actinomycetota</taxon>
        <taxon>Actinomycetes</taxon>
        <taxon>Propionibacteriales</taxon>
        <taxon>Nocardioidaceae</taxon>
        <taxon>Nocardioides</taxon>
    </lineage>
</organism>
<keyword evidence="5" id="KW-1185">Reference proteome</keyword>
<comment type="similarity">
    <text evidence="1">Belongs to the aldehyde dehydrogenase family.</text>
</comment>
<dbReference type="EMBL" id="QDGZ01000002">
    <property type="protein sequence ID" value="PVG83798.1"/>
    <property type="molecule type" value="Genomic_DNA"/>
</dbReference>
<keyword evidence="2" id="KW-0560">Oxidoreductase</keyword>
<name>A0A2T8FDK7_9ACTN</name>
<dbReference type="GO" id="GO:0008911">
    <property type="term" value="F:lactaldehyde dehydrogenase (NAD+) activity"/>
    <property type="evidence" value="ECO:0007669"/>
    <property type="project" value="TreeGrafter"/>
</dbReference>
<dbReference type="SUPFAM" id="SSF53720">
    <property type="entry name" value="ALDH-like"/>
    <property type="match status" value="1"/>
</dbReference>
<dbReference type="InterPro" id="IPR051020">
    <property type="entry name" value="ALDH-related_metabolic_enz"/>
</dbReference>
<dbReference type="InterPro" id="IPR016161">
    <property type="entry name" value="Ald_DH/histidinol_DH"/>
</dbReference>
<protein>
    <submittedName>
        <fullName evidence="4">Aldehyde dehydrogenase</fullName>
    </submittedName>
</protein>
<dbReference type="InterPro" id="IPR016162">
    <property type="entry name" value="Ald_DH_N"/>
</dbReference>
<dbReference type="InterPro" id="IPR015590">
    <property type="entry name" value="Aldehyde_DH_dom"/>
</dbReference>
<dbReference type="Gene3D" id="3.40.309.10">
    <property type="entry name" value="Aldehyde Dehydrogenase, Chain A, domain 2"/>
    <property type="match status" value="1"/>
</dbReference>
<dbReference type="Gene3D" id="3.40.605.10">
    <property type="entry name" value="Aldehyde Dehydrogenase, Chain A, domain 1"/>
    <property type="match status" value="1"/>
</dbReference>
<dbReference type="Proteomes" id="UP000246018">
    <property type="component" value="Unassembled WGS sequence"/>
</dbReference>
<evidence type="ECO:0000259" key="3">
    <source>
        <dbReference type="Pfam" id="PF00171"/>
    </source>
</evidence>
<dbReference type="Pfam" id="PF00171">
    <property type="entry name" value="Aldedh"/>
    <property type="match status" value="1"/>
</dbReference>
<proteinExistence type="inferred from homology"/>
<dbReference type="AlphaFoldDB" id="A0A2T8FDK7"/>
<comment type="caution">
    <text evidence="4">The sequence shown here is derived from an EMBL/GenBank/DDBJ whole genome shotgun (WGS) entry which is preliminary data.</text>
</comment>
<feature type="domain" description="Aldehyde dehydrogenase" evidence="3">
    <location>
        <begin position="38"/>
        <end position="486"/>
    </location>
</feature>
<evidence type="ECO:0000256" key="1">
    <source>
        <dbReference type="ARBA" id="ARBA00009986"/>
    </source>
</evidence>